<name>A0A4P8L4S0_9BACT</name>
<dbReference type="EMBL" id="CP040098">
    <property type="protein sequence ID" value="QCQ22880.1"/>
    <property type="molecule type" value="Genomic_DNA"/>
</dbReference>
<accession>A0A4P8L4S0</accession>
<protein>
    <submittedName>
        <fullName evidence="1">Uncharacterized protein</fullName>
    </submittedName>
</protein>
<gene>
    <name evidence="1" type="ORF">FDQ92_12270</name>
</gene>
<dbReference type="AlphaFoldDB" id="A0A4P8L4S0"/>
<dbReference type="RefSeq" id="WP_137425163.1">
    <property type="nucleotide sequence ID" value="NZ_CP040098.1"/>
</dbReference>
<reference evidence="1 2" key="2">
    <citation type="submission" date="2019-05" db="EMBL/GenBank/DDBJ databases">
        <authorList>
            <person name="Suflita J.M."/>
            <person name="Marks C.R."/>
        </authorList>
    </citation>
    <scope>NUCLEOTIDE SEQUENCE [LARGE SCALE GENOMIC DNA]</scope>
    <source>
        <strain evidence="1 2">ALDC</strain>
    </source>
</reference>
<proteinExistence type="predicted"/>
<evidence type="ECO:0000313" key="2">
    <source>
        <dbReference type="Proteomes" id="UP000298602"/>
    </source>
</evidence>
<dbReference type="OrthoDB" id="7595207at2"/>
<dbReference type="KEGG" id="dax:FDQ92_12270"/>
<keyword evidence="2" id="KW-1185">Reference proteome</keyword>
<evidence type="ECO:0000313" key="1">
    <source>
        <dbReference type="EMBL" id="QCQ22880.1"/>
    </source>
</evidence>
<reference evidence="1 2" key="1">
    <citation type="submission" date="2019-05" db="EMBL/GenBank/DDBJ databases">
        <title>The Complete Genome Sequence of the n-alkane-degrading Desulfoglaeba alkanexedens ALDC reveals multiple alkylsuccinate synthase gene clusters.</title>
        <authorList>
            <person name="Callaghan A.V."/>
            <person name="Davidova I.A."/>
            <person name="Duncan K.E."/>
            <person name="Morris B."/>
            <person name="McInerney M.J."/>
        </authorList>
    </citation>
    <scope>NUCLEOTIDE SEQUENCE [LARGE SCALE GENOMIC DNA]</scope>
    <source>
        <strain evidence="1 2">ALDC</strain>
    </source>
</reference>
<sequence length="64" mass="7235">MPYLVVLVEIQEGPWIMGNLYDMDPVRADMELIGKPVELGCRVFPGDKYSDGPIARPAFRLARQ</sequence>
<organism evidence="1 2">
    <name type="scientific">Desulfoglaeba alkanexedens ALDC</name>
    <dbReference type="NCBI Taxonomy" id="980445"/>
    <lineage>
        <taxon>Bacteria</taxon>
        <taxon>Pseudomonadati</taxon>
        <taxon>Thermodesulfobacteriota</taxon>
        <taxon>Syntrophobacteria</taxon>
        <taxon>Syntrophobacterales</taxon>
        <taxon>Syntrophobacteraceae</taxon>
        <taxon>Desulfoglaeba</taxon>
    </lineage>
</organism>
<dbReference type="Proteomes" id="UP000298602">
    <property type="component" value="Chromosome"/>
</dbReference>